<dbReference type="Proteomes" id="UP000612362">
    <property type="component" value="Unassembled WGS sequence"/>
</dbReference>
<evidence type="ECO:0000313" key="1">
    <source>
        <dbReference type="EMBL" id="GHO51440.1"/>
    </source>
</evidence>
<dbReference type="EMBL" id="BNJF01000012">
    <property type="protein sequence ID" value="GHO51440.1"/>
    <property type="molecule type" value="Genomic_DNA"/>
</dbReference>
<organism evidence="1 2">
    <name type="scientific">Ktedonospora formicarum</name>
    <dbReference type="NCBI Taxonomy" id="2778364"/>
    <lineage>
        <taxon>Bacteria</taxon>
        <taxon>Bacillati</taxon>
        <taxon>Chloroflexota</taxon>
        <taxon>Ktedonobacteria</taxon>
        <taxon>Ktedonobacterales</taxon>
        <taxon>Ktedonobacteraceae</taxon>
        <taxon>Ktedonospora</taxon>
    </lineage>
</organism>
<keyword evidence="2" id="KW-1185">Reference proteome</keyword>
<evidence type="ECO:0000313" key="2">
    <source>
        <dbReference type="Proteomes" id="UP000612362"/>
    </source>
</evidence>
<name>A0A8J3N046_9CHLR</name>
<sequence>MQLEVGLSKEKSIRMQMDNFPIVDDMIEIIKDMANTEEETLEELRQTGWTPRA</sequence>
<comment type="caution">
    <text evidence="1">The sequence shown here is derived from an EMBL/GenBank/DDBJ whole genome shotgun (WGS) entry which is preliminary data.</text>
</comment>
<gene>
    <name evidence="1" type="ORF">KSX_96030</name>
</gene>
<accession>A0A8J3N046</accession>
<dbReference type="AlphaFoldDB" id="A0A8J3N046"/>
<protein>
    <submittedName>
        <fullName evidence="1">Uncharacterized protein</fullName>
    </submittedName>
</protein>
<proteinExistence type="predicted"/>
<reference evidence="1" key="1">
    <citation type="submission" date="2020-10" db="EMBL/GenBank/DDBJ databases">
        <title>Taxonomic study of unclassified bacteria belonging to the class Ktedonobacteria.</title>
        <authorList>
            <person name="Yabe S."/>
            <person name="Wang C.M."/>
            <person name="Zheng Y."/>
            <person name="Sakai Y."/>
            <person name="Cavaletti L."/>
            <person name="Monciardini P."/>
            <person name="Donadio S."/>
        </authorList>
    </citation>
    <scope>NUCLEOTIDE SEQUENCE</scope>
    <source>
        <strain evidence="1">SOSP1-1</strain>
    </source>
</reference>